<protein>
    <recommendedName>
        <fullName evidence="3">Methyltransferase domain-containing protein</fullName>
    </recommendedName>
</protein>
<dbReference type="AlphaFoldDB" id="A0A6A5TGQ7"/>
<dbReference type="Proteomes" id="UP000800035">
    <property type="component" value="Unassembled WGS sequence"/>
</dbReference>
<keyword evidence="2" id="KW-1185">Reference proteome</keyword>
<dbReference type="OrthoDB" id="2151982at2759"/>
<name>A0A6A5TGQ7_9PLEO</name>
<accession>A0A6A5TGQ7</accession>
<organism evidence="1 2">
    <name type="scientific">Byssothecium circinans</name>
    <dbReference type="NCBI Taxonomy" id="147558"/>
    <lineage>
        <taxon>Eukaryota</taxon>
        <taxon>Fungi</taxon>
        <taxon>Dikarya</taxon>
        <taxon>Ascomycota</taxon>
        <taxon>Pezizomycotina</taxon>
        <taxon>Dothideomycetes</taxon>
        <taxon>Pleosporomycetidae</taxon>
        <taxon>Pleosporales</taxon>
        <taxon>Massarineae</taxon>
        <taxon>Massarinaceae</taxon>
        <taxon>Byssothecium</taxon>
    </lineage>
</organism>
<evidence type="ECO:0000313" key="2">
    <source>
        <dbReference type="Proteomes" id="UP000800035"/>
    </source>
</evidence>
<proteinExistence type="predicted"/>
<evidence type="ECO:0000313" key="1">
    <source>
        <dbReference type="EMBL" id="KAF1951985.1"/>
    </source>
</evidence>
<gene>
    <name evidence="1" type="ORF">CC80DRAFT_528017</name>
</gene>
<dbReference type="EMBL" id="ML977013">
    <property type="protein sequence ID" value="KAF1951985.1"/>
    <property type="molecule type" value="Genomic_DNA"/>
</dbReference>
<evidence type="ECO:0008006" key="3">
    <source>
        <dbReference type="Google" id="ProtNLM"/>
    </source>
</evidence>
<reference evidence="1" key="1">
    <citation type="journal article" date="2020" name="Stud. Mycol.">
        <title>101 Dothideomycetes genomes: a test case for predicting lifestyles and emergence of pathogens.</title>
        <authorList>
            <person name="Haridas S."/>
            <person name="Albert R."/>
            <person name="Binder M."/>
            <person name="Bloem J."/>
            <person name="Labutti K."/>
            <person name="Salamov A."/>
            <person name="Andreopoulos B."/>
            <person name="Baker S."/>
            <person name="Barry K."/>
            <person name="Bills G."/>
            <person name="Bluhm B."/>
            <person name="Cannon C."/>
            <person name="Castanera R."/>
            <person name="Culley D."/>
            <person name="Daum C."/>
            <person name="Ezra D."/>
            <person name="Gonzalez J."/>
            <person name="Henrissat B."/>
            <person name="Kuo A."/>
            <person name="Liang C."/>
            <person name="Lipzen A."/>
            <person name="Lutzoni F."/>
            <person name="Magnuson J."/>
            <person name="Mondo S."/>
            <person name="Nolan M."/>
            <person name="Ohm R."/>
            <person name="Pangilinan J."/>
            <person name="Park H.-J."/>
            <person name="Ramirez L."/>
            <person name="Alfaro M."/>
            <person name="Sun H."/>
            <person name="Tritt A."/>
            <person name="Yoshinaga Y."/>
            <person name="Zwiers L.-H."/>
            <person name="Turgeon B."/>
            <person name="Goodwin S."/>
            <person name="Spatafora J."/>
            <person name="Crous P."/>
            <person name="Grigoriev I."/>
        </authorList>
    </citation>
    <scope>NUCLEOTIDE SEQUENCE</scope>
    <source>
        <strain evidence="1">CBS 675.92</strain>
    </source>
</reference>
<sequence length="181" mass="19119">MDTETSSPPSLLLPSLALQPAVYPGCCVALSAPFLANLCALLPPSPAPILSIGSGTGLLEALLLAEPYNLSIVGVEVQPSVNRYLPPSTHRTVVGTHSLELLAAEATAWLFVYPRQVALLEEYMTAYGEGAVTTVVWIGPAADWQDYQGCFGSCWHVEPKSADSLGGRAWEVVAIATKKPA</sequence>